<feature type="non-terminal residue" evidence="17">
    <location>
        <position position="1"/>
    </location>
</feature>
<gene>
    <name evidence="17" type="primary">SPOSA6832_00609</name>
</gene>
<dbReference type="GO" id="GO:0016298">
    <property type="term" value="F:lipase activity"/>
    <property type="evidence" value="ECO:0007669"/>
    <property type="project" value="TreeGrafter"/>
</dbReference>
<evidence type="ECO:0000259" key="16">
    <source>
        <dbReference type="Pfam" id="PF01764"/>
    </source>
</evidence>
<keyword evidence="7" id="KW-0378">Hydrolase</keyword>
<feature type="domain" description="Fungal lipase-type" evidence="16">
    <location>
        <begin position="963"/>
        <end position="1048"/>
    </location>
</feature>
<accession>A0A0D6EGP7</accession>
<feature type="compositionally biased region" description="Pro residues" evidence="15">
    <location>
        <begin position="776"/>
        <end position="786"/>
    </location>
</feature>
<evidence type="ECO:0000256" key="3">
    <source>
        <dbReference type="ARBA" id="ARBA00022475"/>
    </source>
</evidence>
<feature type="compositionally biased region" description="Pro residues" evidence="15">
    <location>
        <begin position="703"/>
        <end position="715"/>
    </location>
</feature>
<feature type="region of interest" description="Disordered" evidence="15">
    <location>
        <begin position="610"/>
        <end position="870"/>
    </location>
</feature>
<comment type="cofactor">
    <cofactor evidence="1">
        <name>Ca(2+)</name>
        <dbReference type="ChEBI" id="CHEBI:29108"/>
    </cofactor>
</comment>
<keyword evidence="5" id="KW-0812">Transmembrane</keyword>
<evidence type="ECO:0000256" key="8">
    <source>
        <dbReference type="ARBA" id="ARBA00022837"/>
    </source>
</evidence>
<name>A0A0D6EGP7_SPOSA</name>
<dbReference type="GO" id="GO:0005886">
    <property type="term" value="C:plasma membrane"/>
    <property type="evidence" value="ECO:0007669"/>
    <property type="project" value="UniProtKB-SubCell"/>
</dbReference>
<feature type="region of interest" description="Disordered" evidence="15">
    <location>
        <begin position="1179"/>
        <end position="1203"/>
    </location>
</feature>
<evidence type="ECO:0000256" key="10">
    <source>
        <dbReference type="ARBA" id="ARBA00022989"/>
    </source>
</evidence>
<evidence type="ECO:0000256" key="9">
    <source>
        <dbReference type="ARBA" id="ARBA00022963"/>
    </source>
</evidence>
<sequence>MSSDRPLPPSIPLQPDPYKSALVQIPSPVPPASPSPTRLAQSLVLSRLSTSPTVLPENLARLVTALSLAARVSLRASALFIEAILESLQCSTVASLGVTRRALIAAVGSARAMQYVKGGLDWSGRDEEGRKTDDAFLRELDKYTNLGIYLCTKGNDSPAKIHHTFTLAELFTMSSFYLTLNTLQTVSTAAEESVRMLDSILGSNESSRALSSIITLVRNELTQDPRYELAQRGAVANLAALTKAITAFACLQTATHRRTLKELKMRVVYDCTVVVDHEGDGGCSGSDSGQYDAPSPDDPGRYAGPHTAAKKRKRLSVRLSSGSVEALAVPPKGEGSEILTDVRSEYEKLANSRAANEFGGVSPGKGRRTTSIAPSIYGGGGGDGGVGGMGLGIDLDSDSEGDEGTLRQLEEAEIVHELNELCGVPDTIGSSSSFVGDDCSRAAWEDEGLVDKEELPEEVRIALRVIEEQDLPSGPNGESRVVRPLKGSQRLDAGGYSYEIEIEETTTTTTTTVRTVEELGAARVIAQRTKERVPLAPRQAQGGDGDELMLESEEEEEEEEEWVEVSTMFASGQRGRPTSHRSQHKEGQPKLKPRYDGELEMEVYEDVVQQLPSAANGKQGRGSLALLSRQETTDHPEESRQRLQVVFSTMTKKFTQRKRTVRRLSPSSQTISSTNSSPSSPSGFKRRWPGSRTSRLSTDELPISPPSTPPQPPTQPQQQPLQKRKSVLQAFSKPFRHHPSTPTLPPIPQSPAPSPPASSFTVTPRASYAPPRATSFPPPASPPPLPSRQKLQHPHRPERTISASTLAAPSASQPPADLPSPAPLPQQQPPPKSIRRAPSVQTMRSSLMTTCKHTSSSPAEEPEPKASNFPHRHLVSNLQHFARYSSAAYGQSFLRILGIGKHEFKFPHTQIHANNHAFAHHVGIHVDDILLSSFTDLQPNLGNDKMSPIVNYVAVDHSVGAVVLSCRGSLGLSDILVDLTCSYEPMPVPDADSNGSYFVHSGMFCSATTLQRGTVHEVIKGALEQFPTYGLVVCGHSLGGGVAALLSILWSSPAAAFERHAAAYATECGRRPSHPPISTLFVTSFSSGLPAGRPISCYTYGVPCVSSPDLGTYCRGLVISTVHNYDIVPTLSLGVLRDLKSMAMGFYAEAGVAEEIVGRVIGLCQRRFMAKRTARKAASASSSAASSPSFSSSPLPPMKNVHEDDDLAPAALTDMSEESRLVPLTRDEIEAGRGNNKALEPSYKDPSLLGTDMADDVELSDWLWSLRTTIRASSDNEKLYPPGTVYVIENYTVFISSADGTGKYSRREGRRVLLRAVDDVERRFSEPVFSRTSAPSSFCLFVRTQEADPRPPTVLSDHSPVHYENCVDLLALGAL</sequence>
<dbReference type="Pfam" id="PF01764">
    <property type="entry name" value="Lipase_3"/>
    <property type="match status" value="1"/>
</dbReference>
<dbReference type="SUPFAM" id="SSF53474">
    <property type="entry name" value="alpha/beta-Hydrolases"/>
    <property type="match status" value="1"/>
</dbReference>
<keyword evidence="10" id="KW-1133">Transmembrane helix</keyword>
<comment type="subcellular location">
    <subcellularLocation>
        <location evidence="2">Cell membrane</location>
        <topology evidence="2">Multi-pass membrane protein</topology>
    </subcellularLocation>
</comment>
<protein>
    <recommendedName>
        <fullName evidence="14">sn-1-specific diacylglycerol lipase</fullName>
        <ecNumber evidence="14">3.1.1.116</ecNumber>
    </recommendedName>
</protein>
<keyword evidence="11" id="KW-0443">Lipid metabolism</keyword>
<feature type="region of interest" description="Disordered" evidence="15">
    <location>
        <begin position="532"/>
        <end position="597"/>
    </location>
</feature>
<evidence type="ECO:0000256" key="5">
    <source>
        <dbReference type="ARBA" id="ARBA00022692"/>
    </source>
</evidence>
<proteinExistence type="predicted"/>
<feature type="compositionally biased region" description="Acidic residues" evidence="15">
    <location>
        <begin position="544"/>
        <end position="563"/>
    </location>
</feature>
<evidence type="ECO:0000256" key="7">
    <source>
        <dbReference type="ARBA" id="ARBA00022801"/>
    </source>
</evidence>
<evidence type="ECO:0000256" key="14">
    <source>
        <dbReference type="ARBA" id="ARBA00026104"/>
    </source>
</evidence>
<evidence type="ECO:0000256" key="1">
    <source>
        <dbReference type="ARBA" id="ARBA00001913"/>
    </source>
</evidence>
<keyword evidence="6" id="KW-0479">Metal-binding</keyword>
<organism evidence="17 18">
    <name type="scientific">Sporidiobolus salmonicolor</name>
    <name type="common">Yeast-like fungus</name>
    <name type="synonym">Sporobolomyces salmonicolor</name>
    <dbReference type="NCBI Taxonomy" id="5005"/>
    <lineage>
        <taxon>Eukaryota</taxon>
        <taxon>Fungi</taxon>
        <taxon>Dikarya</taxon>
        <taxon>Basidiomycota</taxon>
        <taxon>Pucciniomycotina</taxon>
        <taxon>Microbotryomycetes</taxon>
        <taxon>Sporidiobolales</taxon>
        <taxon>Sporidiobolaceae</taxon>
        <taxon>Sporobolomyces</taxon>
    </lineage>
</organism>
<feature type="compositionally biased region" description="Low complexity" evidence="15">
    <location>
        <begin position="665"/>
        <end position="682"/>
    </location>
</feature>
<keyword evidence="4" id="KW-0597">Phosphoprotein</keyword>
<dbReference type="PANTHER" id="PTHR45792:SF7">
    <property type="entry name" value="PUTATIVE (AFU_ORTHOLOGUE AFUA_6G02710)-RELATED"/>
    <property type="match status" value="1"/>
</dbReference>
<evidence type="ECO:0000256" key="4">
    <source>
        <dbReference type="ARBA" id="ARBA00022553"/>
    </source>
</evidence>
<keyword evidence="12" id="KW-0472">Membrane</keyword>
<feature type="compositionally biased region" description="Low complexity" evidence="15">
    <location>
        <begin position="802"/>
        <end position="815"/>
    </location>
</feature>
<dbReference type="EC" id="3.1.1.116" evidence="14"/>
<evidence type="ECO:0000313" key="18">
    <source>
        <dbReference type="Proteomes" id="UP000243876"/>
    </source>
</evidence>
<feature type="compositionally biased region" description="Low complexity" evidence="15">
    <location>
        <begin position="757"/>
        <end position="775"/>
    </location>
</feature>
<feature type="compositionally biased region" description="Basic and acidic residues" evidence="15">
    <location>
        <begin position="584"/>
        <end position="597"/>
    </location>
</feature>
<feature type="compositionally biased region" description="Pro residues" evidence="15">
    <location>
        <begin position="742"/>
        <end position="756"/>
    </location>
</feature>
<dbReference type="EMBL" id="CENE01000002">
    <property type="protein sequence ID" value="CEQ39106.1"/>
    <property type="molecule type" value="Genomic_DNA"/>
</dbReference>
<dbReference type="GO" id="GO:0046340">
    <property type="term" value="P:diacylglycerol catabolic process"/>
    <property type="evidence" value="ECO:0007669"/>
    <property type="project" value="TreeGrafter"/>
</dbReference>
<feature type="compositionally biased region" description="Pro residues" evidence="15">
    <location>
        <begin position="816"/>
        <end position="832"/>
    </location>
</feature>
<dbReference type="OrthoDB" id="438440at2759"/>
<keyword evidence="3" id="KW-1003">Cell membrane</keyword>
<reference evidence="18" key="1">
    <citation type="submission" date="2015-02" db="EMBL/GenBank/DDBJ databases">
        <authorList>
            <person name="Gon?alves P."/>
        </authorList>
    </citation>
    <scope>NUCLEOTIDE SEQUENCE [LARGE SCALE GENOMIC DNA]</scope>
</reference>
<dbReference type="GO" id="GO:0019369">
    <property type="term" value="P:arachidonate metabolic process"/>
    <property type="evidence" value="ECO:0007669"/>
    <property type="project" value="TreeGrafter"/>
</dbReference>
<evidence type="ECO:0000256" key="12">
    <source>
        <dbReference type="ARBA" id="ARBA00023136"/>
    </source>
</evidence>
<dbReference type="PANTHER" id="PTHR45792">
    <property type="entry name" value="DIACYLGLYCEROL LIPASE HOMOLOG-RELATED"/>
    <property type="match status" value="1"/>
</dbReference>
<feature type="compositionally biased region" description="Low complexity" evidence="15">
    <location>
        <begin position="1179"/>
        <end position="1193"/>
    </location>
</feature>
<dbReference type="CDD" id="cd00519">
    <property type="entry name" value="Lipase_3"/>
    <property type="match status" value="1"/>
</dbReference>
<keyword evidence="18" id="KW-1185">Reference proteome</keyword>
<feature type="compositionally biased region" description="Polar residues" evidence="15">
    <location>
        <begin position="839"/>
        <end position="858"/>
    </location>
</feature>
<keyword evidence="8" id="KW-0106">Calcium</keyword>
<comment type="catalytic activity">
    <reaction evidence="13">
        <text>a 1,2-diacyl-sn-glycerol + H2O = a 2-acylglycerol + a fatty acid + H(+)</text>
        <dbReference type="Rhea" id="RHEA:33275"/>
        <dbReference type="ChEBI" id="CHEBI:15377"/>
        <dbReference type="ChEBI" id="CHEBI:15378"/>
        <dbReference type="ChEBI" id="CHEBI:17389"/>
        <dbReference type="ChEBI" id="CHEBI:17815"/>
        <dbReference type="ChEBI" id="CHEBI:28868"/>
        <dbReference type="EC" id="3.1.1.116"/>
    </reaction>
    <physiologicalReaction direction="left-to-right" evidence="13">
        <dbReference type="Rhea" id="RHEA:33276"/>
    </physiologicalReaction>
</comment>
<evidence type="ECO:0000256" key="6">
    <source>
        <dbReference type="ARBA" id="ARBA00022723"/>
    </source>
</evidence>
<feature type="region of interest" description="Disordered" evidence="15">
    <location>
        <begin position="357"/>
        <end position="379"/>
    </location>
</feature>
<dbReference type="Proteomes" id="UP000243876">
    <property type="component" value="Unassembled WGS sequence"/>
</dbReference>
<dbReference type="GO" id="GO:0046872">
    <property type="term" value="F:metal ion binding"/>
    <property type="evidence" value="ECO:0007669"/>
    <property type="project" value="UniProtKB-KW"/>
</dbReference>
<keyword evidence="9" id="KW-0442">Lipid degradation</keyword>
<evidence type="ECO:0000256" key="2">
    <source>
        <dbReference type="ARBA" id="ARBA00004651"/>
    </source>
</evidence>
<dbReference type="InterPro" id="IPR002921">
    <property type="entry name" value="Fungal_lipase-type"/>
</dbReference>
<evidence type="ECO:0000256" key="13">
    <source>
        <dbReference type="ARBA" id="ARBA00024531"/>
    </source>
</evidence>
<dbReference type="InterPro" id="IPR052214">
    <property type="entry name" value="DAG_Lipase-Related"/>
</dbReference>
<feature type="compositionally biased region" description="Basic and acidic residues" evidence="15">
    <location>
        <begin position="631"/>
        <end position="641"/>
    </location>
</feature>
<feature type="region of interest" description="Disordered" evidence="15">
    <location>
        <begin position="282"/>
        <end position="313"/>
    </location>
</feature>
<evidence type="ECO:0000313" key="17">
    <source>
        <dbReference type="EMBL" id="CEQ39106.1"/>
    </source>
</evidence>
<evidence type="ECO:0000256" key="15">
    <source>
        <dbReference type="SAM" id="MobiDB-lite"/>
    </source>
</evidence>
<dbReference type="InterPro" id="IPR029058">
    <property type="entry name" value="AB_hydrolase_fold"/>
</dbReference>
<dbReference type="Gene3D" id="3.40.50.1820">
    <property type="entry name" value="alpha/beta hydrolase"/>
    <property type="match status" value="1"/>
</dbReference>
<evidence type="ECO:0000256" key="11">
    <source>
        <dbReference type="ARBA" id="ARBA00023098"/>
    </source>
</evidence>